<keyword evidence="3" id="KW-1185">Reference proteome</keyword>
<keyword evidence="1" id="KW-1133">Transmembrane helix</keyword>
<gene>
    <name evidence="2" type="ORF">DEO72_LG9g2029</name>
</gene>
<name>A0A4D6N2B7_VIGUN</name>
<keyword evidence="1" id="KW-0812">Transmembrane</keyword>
<feature type="transmembrane region" description="Helical" evidence="1">
    <location>
        <begin position="31"/>
        <end position="51"/>
    </location>
</feature>
<protein>
    <submittedName>
        <fullName evidence="2">Uncharacterized protein</fullName>
    </submittedName>
</protein>
<reference evidence="2 3" key="1">
    <citation type="submission" date="2019-04" db="EMBL/GenBank/DDBJ databases">
        <title>An improved genome assembly and genetic linkage map for asparagus bean, Vigna unguiculata ssp. sesquipedialis.</title>
        <authorList>
            <person name="Xia Q."/>
            <person name="Zhang R."/>
            <person name="Dong Y."/>
        </authorList>
    </citation>
    <scope>NUCLEOTIDE SEQUENCE [LARGE SCALE GENOMIC DNA]</scope>
    <source>
        <tissue evidence="2">Leaf</tissue>
    </source>
</reference>
<dbReference type="Proteomes" id="UP000501690">
    <property type="component" value="Linkage Group LG9"/>
</dbReference>
<sequence>MAFNAASEHACPTLVTATSNGVFHGHDSFDFSLPFAILYISLVLVVSRELAYLLKLLKQPRVIAEIIDAI</sequence>
<evidence type="ECO:0000313" key="2">
    <source>
        <dbReference type="EMBL" id="QCE07014.1"/>
    </source>
</evidence>
<accession>A0A4D6N2B7</accession>
<evidence type="ECO:0000256" key="1">
    <source>
        <dbReference type="SAM" id="Phobius"/>
    </source>
</evidence>
<proteinExistence type="predicted"/>
<organism evidence="2 3">
    <name type="scientific">Vigna unguiculata</name>
    <name type="common">Cowpea</name>
    <dbReference type="NCBI Taxonomy" id="3917"/>
    <lineage>
        <taxon>Eukaryota</taxon>
        <taxon>Viridiplantae</taxon>
        <taxon>Streptophyta</taxon>
        <taxon>Embryophyta</taxon>
        <taxon>Tracheophyta</taxon>
        <taxon>Spermatophyta</taxon>
        <taxon>Magnoliopsida</taxon>
        <taxon>eudicotyledons</taxon>
        <taxon>Gunneridae</taxon>
        <taxon>Pentapetalae</taxon>
        <taxon>rosids</taxon>
        <taxon>fabids</taxon>
        <taxon>Fabales</taxon>
        <taxon>Fabaceae</taxon>
        <taxon>Papilionoideae</taxon>
        <taxon>50 kb inversion clade</taxon>
        <taxon>NPAAA clade</taxon>
        <taxon>indigoferoid/millettioid clade</taxon>
        <taxon>Phaseoleae</taxon>
        <taxon>Vigna</taxon>
    </lineage>
</organism>
<dbReference type="AlphaFoldDB" id="A0A4D6N2B7"/>
<evidence type="ECO:0000313" key="3">
    <source>
        <dbReference type="Proteomes" id="UP000501690"/>
    </source>
</evidence>
<keyword evidence="1" id="KW-0472">Membrane</keyword>
<dbReference type="EMBL" id="CP039353">
    <property type="protein sequence ID" value="QCE07014.1"/>
    <property type="molecule type" value="Genomic_DNA"/>
</dbReference>